<name>A0ABW4AZX1_9GAMM</name>
<feature type="binding site" evidence="8">
    <location>
        <position position="97"/>
    </location>
    <ligand>
        <name>Zn(2+)</name>
        <dbReference type="ChEBI" id="CHEBI:29105"/>
        <note>catalytic</note>
    </ligand>
</feature>
<sequence>MPSAIDPSHPSAEEDAFWMAKALELACTAEAASEIPVGAIVVLEGEIIGQGFNSPIHNCDPTAHAEIQAIRDACRHMNNYRLPGATLYVTLEPCSMCAGAIVHSRIARVVYGATEPKSGVIESQQVFFEQDFLNHKVDASGGVLADQASRQLSNFFQYRREQKKRLKQQAKTLSKDAGEGK</sequence>
<dbReference type="Pfam" id="PF00383">
    <property type="entry name" value="dCMP_cyt_deam_1"/>
    <property type="match status" value="1"/>
</dbReference>
<accession>A0ABW4AZX1</accession>
<protein>
    <recommendedName>
        <fullName evidence="8">tRNA-specific adenosine deaminase</fullName>
        <ecNumber evidence="8">3.5.4.33</ecNumber>
    </recommendedName>
</protein>
<evidence type="ECO:0000256" key="2">
    <source>
        <dbReference type="ARBA" id="ARBA00011738"/>
    </source>
</evidence>
<dbReference type="NCBIfam" id="NF008113">
    <property type="entry name" value="PRK10860.1"/>
    <property type="match status" value="1"/>
</dbReference>
<comment type="cofactor">
    <cofactor evidence="8">
        <name>Zn(2+)</name>
        <dbReference type="ChEBI" id="CHEBI:29105"/>
    </cofactor>
    <text evidence="8">Binds 1 zinc ion per subunit.</text>
</comment>
<reference evidence="11" key="1">
    <citation type="journal article" date="2019" name="Int. J. Syst. Evol. Microbiol.">
        <title>The Global Catalogue of Microorganisms (GCM) 10K type strain sequencing project: providing services to taxonomists for standard genome sequencing and annotation.</title>
        <authorList>
            <consortium name="The Broad Institute Genomics Platform"/>
            <consortium name="The Broad Institute Genome Sequencing Center for Infectious Disease"/>
            <person name="Wu L."/>
            <person name="Ma J."/>
        </authorList>
    </citation>
    <scope>NUCLEOTIDE SEQUENCE [LARGE SCALE GENOMIC DNA]</scope>
    <source>
        <strain evidence="11">JCM 30774</strain>
    </source>
</reference>
<dbReference type="PANTHER" id="PTHR11079:SF202">
    <property type="entry name" value="TRNA-SPECIFIC ADENOSINE DEAMINASE"/>
    <property type="match status" value="1"/>
</dbReference>
<dbReference type="PANTHER" id="PTHR11079">
    <property type="entry name" value="CYTOSINE DEAMINASE FAMILY MEMBER"/>
    <property type="match status" value="1"/>
</dbReference>
<comment type="subunit">
    <text evidence="2 8">Homodimer.</text>
</comment>
<comment type="caution">
    <text evidence="10">The sequence shown here is derived from an EMBL/GenBank/DDBJ whole genome shotgun (WGS) entry which is preliminary data.</text>
</comment>
<feature type="domain" description="CMP/dCMP-type deaminase" evidence="9">
    <location>
        <begin position="13"/>
        <end position="131"/>
    </location>
</feature>
<dbReference type="RefSeq" id="WP_377365964.1">
    <property type="nucleotide sequence ID" value="NZ_JBHTMN010000006.1"/>
</dbReference>
<dbReference type="EMBL" id="JBHTMN010000006">
    <property type="protein sequence ID" value="MFD1382788.1"/>
    <property type="molecule type" value="Genomic_DNA"/>
</dbReference>
<evidence type="ECO:0000256" key="6">
    <source>
        <dbReference type="ARBA" id="ARBA00022833"/>
    </source>
</evidence>
<comment type="similarity">
    <text evidence="1">Belongs to the cytidine and deoxycytidylate deaminase family. ADAT2 subfamily.</text>
</comment>
<dbReference type="InterPro" id="IPR028883">
    <property type="entry name" value="tRNA_aden_deaminase"/>
</dbReference>
<dbReference type="GO" id="GO:0052717">
    <property type="term" value="F:tRNA-specific adenosine-34 deaminase activity"/>
    <property type="evidence" value="ECO:0007669"/>
    <property type="project" value="UniProtKB-EC"/>
</dbReference>
<feature type="binding site" evidence="8">
    <location>
        <position position="94"/>
    </location>
    <ligand>
        <name>Zn(2+)</name>
        <dbReference type="ChEBI" id="CHEBI:29105"/>
        <note>catalytic</note>
    </ligand>
</feature>
<evidence type="ECO:0000313" key="10">
    <source>
        <dbReference type="EMBL" id="MFD1382788.1"/>
    </source>
</evidence>
<evidence type="ECO:0000256" key="7">
    <source>
        <dbReference type="ARBA" id="ARBA00048045"/>
    </source>
</evidence>
<gene>
    <name evidence="8 10" type="primary">tadA</name>
    <name evidence="10" type="ORF">ACFQ45_05400</name>
</gene>
<dbReference type="InterPro" id="IPR002125">
    <property type="entry name" value="CMP_dCMP_dom"/>
</dbReference>
<evidence type="ECO:0000256" key="8">
    <source>
        <dbReference type="HAMAP-Rule" id="MF_00972"/>
    </source>
</evidence>
<comment type="catalytic activity">
    <reaction evidence="7 8">
        <text>adenosine(34) in tRNA + H2O + H(+) = inosine(34) in tRNA + NH4(+)</text>
        <dbReference type="Rhea" id="RHEA:43168"/>
        <dbReference type="Rhea" id="RHEA-COMP:10373"/>
        <dbReference type="Rhea" id="RHEA-COMP:10374"/>
        <dbReference type="ChEBI" id="CHEBI:15377"/>
        <dbReference type="ChEBI" id="CHEBI:15378"/>
        <dbReference type="ChEBI" id="CHEBI:28938"/>
        <dbReference type="ChEBI" id="CHEBI:74411"/>
        <dbReference type="ChEBI" id="CHEBI:82852"/>
        <dbReference type="EC" id="3.5.4.33"/>
    </reaction>
</comment>
<comment type="function">
    <text evidence="8">Catalyzes the deamination of adenosine to inosine at the wobble position 34 of tRNA(Arg2).</text>
</comment>
<dbReference type="CDD" id="cd01285">
    <property type="entry name" value="nucleoside_deaminase"/>
    <property type="match status" value="1"/>
</dbReference>
<dbReference type="PROSITE" id="PS51747">
    <property type="entry name" value="CYT_DCMP_DEAMINASES_2"/>
    <property type="match status" value="1"/>
</dbReference>
<feature type="active site" description="Proton donor" evidence="8">
    <location>
        <position position="66"/>
    </location>
</feature>
<evidence type="ECO:0000256" key="4">
    <source>
        <dbReference type="ARBA" id="ARBA00022723"/>
    </source>
</evidence>
<dbReference type="PROSITE" id="PS00903">
    <property type="entry name" value="CYT_DCMP_DEAMINASES_1"/>
    <property type="match status" value="1"/>
</dbReference>
<dbReference type="HAMAP" id="MF_00972">
    <property type="entry name" value="tRNA_aden_deaminase"/>
    <property type="match status" value="1"/>
</dbReference>
<evidence type="ECO:0000256" key="1">
    <source>
        <dbReference type="ARBA" id="ARBA00010669"/>
    </source>
</evidence>
<keyword evidence="6 8" id="KW-0862">Zinc</keyword>
<keyword evidence="5 8" id="KW-0378">Hydrolase</keyword>
<keyword evidence="4 8" id="KW-0479">Metal-binding</keyword>
<dbReference type="Proteomes" id="UP001597059">
    <property type="component" value="Unassembled WGS sequence"/>
</dbReference>
<keyword evidence="3 8" id="KW-0819">tRNA processing</keyword>
<evidence type="ECO:0000256" key="5">
    <source>
        <dbReference type="ARBA" id="ARBA00022801"/>
    </source>
</evidence>
<dbReference type="Gene3D" id="3.40.140.10">
    <property type="entry name" value="Cytidine Deaminase, domain 2"/>
    <property type="match status" value="1"/>
</dbReference>
<proteinExistence type="inferred from homology"/>
<evidence type="ECO:0000259" key="9">
    <source>
        <dbReference type="PROSITE" id="PS51747"/>
    </source>
</evidence>
<evidence type="ECO:0000256" key="3">
    <source>
        <dbReference type="ARBA" id="ARBA00022694"/>
    </source>
</evidence>
<dbReference type="EC" id="3.5.4.33" evidence="8"/>
<dbReference type="SUPFAM" id="SSF53927">
    <property type="entry name" value="Cytidine deaminase-like"/>
    <property type="match status" value="1"/>
</dbReference>
<feature type="binding site" evidence="8">
    <location>
        <position position="64"/>
    </location>
    <ligand>
        <name>Zn(2+)</name>
        <dbReference type="ChEBI" id="CHEBI:29105"/>
        <note>catalytic</note>
    </ligand>
</feature>
<evidence type="ECO:0000313" key="11">
    <source>
        <dbReference type="Proteomes" id="UP001597059"/>
    </source>
</evidence>
<organism evidence="10 11">
    <name type="scientific">Rhodanobacter aciditrophus</name>
    <dbReference type="NCBI Taxonomy" id="1623218"/>
    <lineage>
        <taxon>Bacteria</taxon>
        <taxon>Pseudomonadati</taxon>
        <taxon>Pseudomonadota</taxon>
        <taxon>Gammaproteobacteria</taxon>
        <taxon>Lysobacterales</taxon>
        <taxon>Rhodanobacteraceae</taxon>
        <taxon>Rhodanobacter</taxon>
    </lineage>
</organism>
<dbReference type="InterPro" id="IPR016192">
    <property type="entry name" value="APOBEC/CMP_deaminase_Zn-bd"/>
</dbReference>
<dbReference type="InterPro" id="IPR016193">
    <property type="entry name" value="Cytidine_deaminase-like"/>
</dbReference>
<keyword evidence="11" id="KW-1185">Reference proteome</keyword>